<comment type="caution">
    <text evidence="2">The sequence shown here is derived from an EMBL/GenBank/DDBJ whole genome shotgun (WGS) entry which is preliminary data.</text>
</comment>
<sequence length="349" mass="39521">MLQGKFKLLLLCSLFTIFVTASNGVSLAGASEKEELKKVRTRIGDSAAQNQKNKFGRKLVEFETGTEENQLGLLKTHSGKIPFGMFNAPSSFVVDEKRRLYVIDCRNYRVSVFNIDDKCNFIKTINYFTDREHIAHMIDVAVTKDGSVYLGDNKNLAVVKFSSLGLPEKVFGAKEKEFSGFKQVNEIAVDKKGNLYVKDHVQQKVFQFSGDAKYTCEISIDSGLCFFSDNAHPYLEFHEDSKSWKIFAAFEDGEVEKMITEIRRESPDQNIQFTGVDSADRLYIKSFARGAIEIIRVSRDGKKIEKFAAHNQPDFDTTRFFFVDSAAGSVYAARFNGKNIQIDELEKTE</sequence>
<evidence type="ECO:0000313" key="2">
    <source>
        <dbReference type="EMBL" id="OGM00769.1"/>
    </source>
</evidence>
<evidence type="ECO:0000313" key="3">
    <source>
        <dbReference type="Proteomes" id="UP000178735"/>
    </source>
</evidence>
<dbReference type="InterPro" id="IPR011042">
    <property type="entry name" value="6-blade_b-propeller_TolB-like"/>
</dbReference>
<accession>A0A1F7WEE2</accession>
<dbReference type="PANTHER" id="PTHR24104">
    <property type="entry name" value="E3 UBIQUITIN-PROTEIN LIGASE NHLRC1-RELATED"/>
    <property type="match status" value="1"/>
</dbReference>
<organism evidence="2 3">
    <name type="scientific">Candidatus Wallbacteria bacterium GWC2_49_35</name>
    <dbReference type="NCBI Taxonomy" id="1817813"/>
    <lineage>
        <taxon>Bacteria</taxon>
        <taxon>Candidatus Walliibacteriota</taxon>
    </lineage>
</organism>
<keyword evidence="1" id="KW-0732">Signal</keyword>
<proteinExistence type="predicted"/>
<feature type="signal peptide" evidence="1">
    <location>
        <begin position="1"/>
        <end position="21"/>
    </location>
</feature>
<dbReference type="Proteomes" id="UP000178735">
    <property type="component" value="Unassembled WGS sequence"/>
</dbReference>
<dbReference type="STRING" id="1817813.A2008_07890"/>
<evidence type="ECO:0000256" key="1">
    <source>
        <dbReference type="SAM" id="SignalP"/>
    </source>
</evidence>
<dbReference type="AlphaFoldDB" id="A0A1F7WEE2"/>
<feature type="chain" id="PRO_5009533374" description="SMP-30/Gluconolactonase/LRE-like region domain-containing protein" evidence="1">
    <location>
        <begin position="22"/>
        <end position="349"/>
    </location>
</feature>
<dbReference type="SUPFAM" id="SSF101898">
    <property type="entry name" value="NHL repeat"/>
    <property type="match status" value="1"/>
</dbReference>
<reference evidence="2 3" key="1">
    <citation type="journal article" date="2016" name="Nat. Commun.">
        <title>Thousands of microbial genomes shed light on interconnected biogeochemical processes in an aquifer system.</title>
        <authorList>
            <person name="Anantharaman K."/>
            <person name="Brown C.T."/>
            <person name="Hug L.A."/>
            <person name="Sharon I."/>
            <person name="Castelle C.J."/>
            <person name="Probst A.J."/>
            <person name="Thomas B.C."/>
            <person name="Singh A."/>
            <person name="Wilkins M.J."/>
            <person name="Karaoz U."/>
            <person name="Brodie E.L."/>
            <person name="Williams K.H."/>
            <person name="Hubbard S.S."/>
            <person name="Banfield J.F."/>
        </authorList>
    </citation>
    <scope>NUCLEOTIDE SEQUENCE [LARGE SCALE GENOMIC DNA]</scope>
</reference>
<gene>
    <name evidence="2" type="ORF">A2008_07890</name>
</gene>
<dbReference type="GO" id="GO:0008270">
    <property type="term" value="F:zinc ion binding"/>
    <property type="evidence" value="ECO:0007669"/>
    <property type="project" value="UniProtKB-KW"/>
</dbReference>
<dbReference type="Gene3D" id="2.120.10.30">
    <property type="entry name" value="TolB, C-terminal domain"/>
    <property type="match status" value="1"/>
</dbReference>
<protein>
    <recommendedName>
        <fullName evidence="4">SMP-30/Gluconolactonase/LRE-like region domain-containing protein</fullName>
    </recommendedName>
</protein>
<dbReference type="PANTHER" id="PTHR24104:SF25">
    <property type="entry name" value="PROTEIN LIN-41"/>
    <property type="match status" value="1"/>
</dbReference>
<dbReference type="EMBL" id="MGFH01000251">
    <property type="protein sequence ID" value="OGM00769.1"/>
    <property type="molecule type" value="Genomic_DNA"/>
</dbReference>
<dbReference type="InterPro" id="IPR050952">
    <property type="entry name" value="TRIM-NHL_E3_ligases"/>
</dbReference>
<name>A0A1F7WEE2_9BACT</name>
<evidence type="ECO:0008006" key="4">
    <source>
        <dbReference type="Google" id="ProtNLM"/>
    </source>
</evidence>